<dbReference type="SMART" id="SM00939">
    <property type="entry name" value="PepX_C"/>
    <property type="match status" value="1"/>
</dbReference>
<evidence type="ECO:0000256" key="2">
    <source>
        <dbReference type="ARBA" id="ARBA00003997"/>
    </source>
</evidence>
<dbReference type="SUPFAM" id="SSF53474">
    <property type="entry name" value="alpha/beta-Hydrolases"/>
    <property type="match status" value="1"/>
</dbReference>
<dbReference type="Proteomes" id="UP001597267">
    <property type="component" value="Unassembled WGS sequence"/>
</dbReference>
<reference evidence="16" key="1">
    <citation type="journal article" date="2019" name="Int. J. Syst. Evol. Microbiol.">
        <title>The Global Catalogue of Microorganisms (GCM) 10K type strain sequencing project: providing services to taxonomists for standard genome sequencing and annotation.</title>
        <authorList>
            <consortium name="The Broad Institute Genomics Platform"/>
            <consortium name="The Broad Institute Genome Sequencing Center for Infectious Disease"/>
            <person name="Wu L."/>
            <person name="Ma J."/>
        </authorList>
    </citation>
    <scope>NUCLEOTIDE SEQUENCE [LARGE SCALE GENOMIC DNA]</scope>
    <source>
        <strain evidence="16">CCM 8896</strain>
    </source>
</reference>
<feature type="domain" description="X-Prolyl dipeptidyl aminopeptidase PepX N-terminal" evidence="14">
    <location>
        <begin position="5"/>
        <end position="162"/>
    </location>
</feature>
<feature type="domain" description="Xaa-Pro dipeptidyl-peptidase C-terminal" evidence="13">
    <location>
        <begin position="548"/>
        <end position="808"/>
    </location>
</feature>
<dbReference type="NCBIfam" id="NF003781">
    <property type="entry name" value="PRK05371.1-2"/>
    <property type="match status" value="1"/>
</dbReference>
<gene>
    <name evidence="15" type="ORF">ACFQ5M_11795</name>
</gene>
<comment type="catalytic activity">
    <reaction evidence="1">
        <text>Hydrolyzes Xaa-Pro-|- bonds to release unblocked, N-terminal dipeptides from substrates including Ala-Pro-|-p-nitroanilide and (sequentially) Tyr-Pro-|-Phe-Pro-|-Gly-Pro-|-Ile.</text>
        <dbReference type="EC" id="3.4.14.11"/>
    </reaction>
</comment>
<dbReference type="InterPro" id="IPR036313">
    <property type="entry name" value="PepX_N_dom_sf"/>
</dbReference>
<organism evidence="15 16">
    <name type="scientific">Agrilactobacillus yilanensis</name>
    <dbReference type="NCBI Taxonomy" id="2485997"/>
    <lineage>
        <taxon>Bacteria</taxon>
        <taxon>Bacillati</taxon>
        <taxon>Bacillota</taxon>
        <taxon>Bacilli</taxon>
        <taxon>Lactobacillales</taxon>
        <taxon>Lactobacillaceae</taxon>
        <taxon>Agrilactobacillus</taxon>
    </lineage>
</organism>
<dbReference type="PRINTS" id="PR00923">
    <property type="entry name" value="LACTOPTASE"/>
</dbReference>
<comment type="subunit">
    <text evidence="4">Homodimer.</text>
</comment>
<dbReference type="RefSeq" id="WP_376923122.1">
    <property type="nucleotide sequence ID" value="NZ_JBHTOP010000026.1"/>
</dbReference>
<keyword evidence="8" id="KW-0645">Protease</keyword>
<dbReference type="SMART" id="SM00940">
    <property type="entry name" value="PepX_N"/>
    <property type="match status" value="1"/>
</dbReference>
<dbReference type="GO" id="GO:0008239">
    <property type="term" value="F:dipeptidyl-peptidase activity"/>
    <property type="evidence" value="ECO:0007669"/>
    <property type="project" value="UniProtKB-EC"/>
</dbReference>
<dbReference type="Gene3D" id="1.10.246.70">
    <property type="match status" value="1"/>
</dbReference>
<dbReference type="Pfam" id="PF08530">
    <property type="entry name" value="PepX_C"/>
    <property type="match status" value="1"/>
</dbReference>
<comment type="function">
    <text evidence="2">Removes N-terminal dipeptides sequentially from polypeptides having unsubstituted N-termini provided that the penultimate residue is proline.</text>
</comment>
<keyword evidence="7" id="KW-0031">Aminopeptidase</keyword>
<proteinExistence type="inferred from homology"/>
<evidence type="ECO:0000313" key="15">
    <source>
        <dbReference type="EMBL" id="MFD1672785.1"/>
    </source>
</evidence>
<evidence type="ECO:0000259" key="14">
    <source>
        <dbReference type="SMART" id="SM00940"/>
    </source>
</evidence>
<dbReference type="Pfam" id="PF02129">
    <property type="entry name" value="Peptidase_S15"/>
    <property type="match status" value="1"/>
</dbReference>
<dbReference type="SUPFAM" id="SSF49785">
    <property type="entry name" value="Galactose-binding domain-like"/>
    <property type="match status" value="1"/>
</dbReference>
<comment type="similarity">
    <text evidence="3">Belongs to the peptidase S15 family.</text>
</comment>
<dbReference type="InterPro" id="IPR000383">
    <property type="entry name" value="Xaa-Pro-like_dom"/>
</dbReference>
<evidence type="ECO:0000256" key="11">
    <source>
        <dbReference type="ARBA" id="ARBA00030045"/>
    </source>
</evidence>
<comment type="caution">
    <text evidence="15">The sequence shown here is derived from an EMBL/GenBank/DDBJ whole genome shotgun (WGS) entry which is preliminary data.</text>
</comment>
<keyword evidence="16" id="KW-1185">Reference proteome</keyword>
<evidence type="ECO:0000256" key="12">
    <source>
        <dbReference type="ARBA" id="ARBA00031951"/>
    </source>
</evidence>
<keyword evidence="10" id="KW-0720">Serine protease</keyword>
<evidence type="ECO:0000256" key="1">
    <source>
        <dbReference type="ARBA" id="ARBA00000123"/>
    </source>
</evidence>
<evidence type="ECO:0000256" key="7">
    <source>
        <dbReference type="ARBA" id="ARBA00022438"/>
    </source>
</evidence>
<evidence type="ECO:0000256" key="8">
    <source>
        <dbReference type="ARBA" id="ARBA00022670"/>
    </source>
</evidence>
<dbReference type="Pfam" id="PF09168">
    <property type="entry name" value="PepX_N"/>
    <property type="match status" value="1"/>
</dbReference>
<evidence type="ECO:0000256" key="9">
    <source>
        <dbReference type="ARBA" id="ARBA00022801"/>
    </source>
</evidence>
<accession>A0ABW4JBH5</accession>
<dbReference type="InterPro" id="IPR013736">
    <property type="entry name" value="Xaa-Pro_dipept_C"/>
</dbReference>
<name>A0ABW4JBH5_9LACO</name>
<protein>
    <recommendedName>
        <fullName evidence="6">Xaa-Pro dipeptidyl-peptidase</fullName>
        <ecNumber evidence="5">3.4.14.11</ecNumber>
    </recommendedName>
    <alternativeName>
        <fullName evidence="12">X-Pro dipeptidyl-peptidase</fullName>
    </alternativeName>
    <alternativeName>
        <fullName evidence="11">X-prolyl-dipeptidyl aminopeptidase</fullName>
    </alternativeName>
</protein>
<sequence>MFYLKLYQFAHYETTNDQRLADLSNINLLPDNYNKISENDLFNYFIQHLFPEQLTTTALLEALDHILINSATTLKIFYQATTKTLEVSDFYNLTLQLLGFEVGVDFELDQGQDYLQNLELPLLKNIERIATKASIVEATYYLLTLRCKNGLIFLDELANRGFFNDFFQAKAPRFIIFNGRLQATFDATKTLREVVYVKSDLDTDQDGKPDLLETTIFRPKATDAGLRTPVLYTANPYFKGTNDMTASLHDVQTTLETKPVLKTSLATLHQQSQNQPVDQLKPTSDTIQETTQTAEIQSTEENIYSLNDYFLARGLATVYAGGIGTRNSDGIRTCGSPAETYAATAVIEWLHGDRIAYTNKTDHIAIKAWWCNGNVAMTGKSYLGTLATAAATTGVPGLKTIISESAISSWYDYYRDNGLVVAPEACQGEDADVLAIDTFSRLKDAADYQKIKPVFEQSLAALRTGQDRTTGNYNAFWDARNYRKNVANIKCPILIVHGLNDWNVKLRNPGKLWAALKAQQLPAKIFLHQGQHVYMNNIRSIDFNDMANLWLTDKLLNYPNHSDTILPNVLIQDNAQAETWHHYHDWGNAENPVRRFAFSKNELVTKPLRTDNVQTFVDNGTKTFLARKDTEQQWLQQIMADTSPYQTNRLQFKTQPLSADLYIDGDITLTAQIASNVAHGFLSAMVIDYGSSRRLQPNPTILERDGLKLGYNWHTEDLKEFQLSNRPTPYKMITKGHINLQNRLNSYENQAVTPNAFYTLHFELQPTHYHLLAGHQLGILLYATDMGMTIRSTEAITYQVDLNACQLAVPYIK</sequence>
<evidence type="ECO:0000259" key="13">
    <source>
        <dbReference type="SMART" id="SM00939"/>
    </source>
</evidence>
<dbReference type="InterPro" id="IPR015251">
    <property type="entry name" value="PepX_N_dom"/>
</dbReference>
<dbReference type="EC" id="3.4.14.11" evidence="5"/>
<evidence type="ECO:0000256" key="10">
    <source>
        <dbReference type="ARBA" id="ARBA00022825"/>
    </source>
</evidence>
<dbReference type="InterPro" id="IPR029058">
    <property type="entry name" value="AB_hydrolase_fold"/>
</dbReference>
<evidence type="ECO:0000313" key="16">
    <source>
        <dbReference type="Proteomes" id="UP001597267"/>
    </source>
</evidence>
<evidence type="ECO:0000256" key="6">
    <source>
        <dbReference type="ARBA" id="ARBA00014682"/>
    </source>
</evidence>
<dbReference type="EMBL" id="JBHTOP010000026">
    <property type="protein sequence ID" value="MFD1672785.1"/>
    <property type="molecule type" value="Genomic_DNA"/>
</dbReference>
<dbReference type="InterPro" id="IPR008252">
    <property type="entry name" value="Pept_S15_Xpro"/>
</dbReference>
<evidence type="ECO:0000256" key="5">
    <source>
        <dbReference type="ARBA" id="ARBA00012463"/>
    </source>
</evidence>
<evidence type="ECO:0000256" key="4">
    <source>
        <dbReference type="ARBA" id="ARBA00011738"/>
    </source>
</evidence>
<dbReference type="InterPro" id="IPR008979">
    <property type="entry name" value="Galactose-bd-like_sf"/>
</dbReference>
<evidence type="ECO:0000256" key="3">
    <source>
        <dbReference type="ARBA" id="ARBA00010819"/>
    </source>
</evidence>
<dbReference type="Gene3D" id="2.60.120.260">
    <property type="entry name" value="Galactose-binding domain-like"/>
    <property type="match status" value="1"/>
</dbReference>
<keyword evidence="9 15" id="KW-0378">Hydrolase</keyword>
<dbReference type="SUPFAM" id="SSF81761">
    <property type="entry name" value="X-Prolyl dipeptidyl aminopeptidase PepX, N-terminal domain"/>
    <property type="match status" value="1"/>
</dbReference>
<dbReference type="Gene3D" id="3.40.50.1820">
    <property type="entry name" value="alpha/beta hydrolase"/>
    <property type="match status" value="1"/>
</dbReference>